<reference evidence="2" key="1">
    <citation type="submission" date="2016-09" db="EMBL/GenBank/DDBJ databases">
        <authorList>
            <person name="Gulvik C.A."/>
        </authorList>
    </citation>
    <scope>NUCLEOTIDE SEQUENCE [LARGE SCALE GENOMIC DNA]</scope>
    <source>
        <strain evidence="2">LMG 8895</strain>
    </source>
</reference>
<proteinExistence type="predicted"/>
<dbReference type="AlphaFoldDB" id="A0A1E5GZL1"/>
<dbReference type="Proteomes" id="UP000095094">
    <property type="component" value="Unassembled WGS sequence"/>
</dbReference>
<organism evidence="1 2">
    <name type="scientific">Enterococcus termitis</name>
    <dbReference type="NCBI Taxonomy" id="332950"/>
    <lineage>
        <taxon>Bacteria</taxon>
        <taxon>Bacillati</taxon>
        <taxon>Bacillota</taxon>
        <taxon>Bacilli</taxon>
        <taxon>Lactobacillales</taxon>
        <taxon>Enterococcaceae</taxon>
        <taxon>Enterococcus</taxon>
    </lineage>
</organism>
<evidence type="ECO:0000313" key="1">
    <source>
        <dbReference type="EMBL" id="OEG18161.1"/>
    </source>
</evidence>
<name>A0A1E5GZL1_9ENTE</name>
<evidence type="ECO:0000313" key="2">
    <source>
        <dbReference type="Proteomes" id="UP000095094"/>
    </source>
</evidence>
<protein>
    <submittedName>
        <fullName evidence="1">Uncharacterized protein</fullName>
    </submittedName>
</protein>
<comment type="caution">
    <text evidence="1">The sequence shown here is derived from an EMBL/GenBank/DDBJ whole genome shotgun (WGS) entry which is preliminary data.</text>
</comment>
<dbReference type="RefSeq" id="WP_069662714.1">
    <property type="nucleotide sequence ID" value="NZ_JBHUJJ010000001.1"/>
</dbReference>
<keyword evidence="2" id="KW-1185">Reference proteome</keyword>
<sequence>MCEDFESQFCPDCDEELTYENYCDDCDKTWAAMVLEDNEYKKEKKYTVTYVNTLDKVDQVEVFATDKEDAKEKIGQYRHLKVLSAEELQEVGDHESDS</sequence>
<dbReference type="EMBL" id="MIJY01000007">
    <property type="protein sequence ID" value="OEG18161.1"/>
    <property type="molecule type" value="Genomic_DNA"/>
</dbReference>
<accession>A0A1E5GZL1</accession>
<gene>
    <name evidence="1" type="ORF">BCR25_16860</name>
</gene>